<dbReference type="CDD" id="cd00082">
    <property type="entry name" value="HisKA"/>
    <property type="match status" value="1"/>
</dbReference>
<dbReference type="InterPro" id="IPR005467">
    <property type="entry name" value="His_kinase_dom"/>
</dbReference>
<evidence type="ECO:0000256" key="3">
    <source>
        <dbReference type="ARBA" id="ARBA00022553"/>
    </source>
</evidence>
<dbReference type="SMART" id="SM00448">
    <property type="entry name" value="REC"/>
    <property type="match status" value="1"/>
</dbReference>
<dbReference type="Gene3D" id="3.30.565.10">
    <property type="entry name" value="Histidine kinase-like ATPase, C-terminal domain"/>
    <property type="match status" value="1"/>
</dbReference>
<dbReference type="GO" id="GO:0000155">
    <property type="term" value="F:phosphorelay sensor kinase activity"/>
    <property type="evidence" value="ECO:0007669"/>
    <property type="project" value="InterPro"/>
</dbReference>
<comment type="catalytic activity">
    <reaction evidence="1">
        <text>ATP + protein L-histidine = ADP + protein N-phospho-L-histidine.</text>
        <dbReference type="EC" id="2.7.13.3"/>
    </reaction>
</comment>
<dbReference type="SMART" id="SM00387">
    <property type="entry name" value="HATPase_c"/>
    <property type="match status" value="1"/>
</dbReference>
<feature type="domain" description="Response regulatory" evidence="7">
    <location>
        <begin position="559"/>
        <end position="670"/>
    </location>
</feature>
<keyword evidence="5" id="KW-0472">Membrane</keyword>
<dbReference type="OrthoDB" id="7284568at2"/>
<dbReference type="SUPFAM" id="SSF47384">
    <property type="entry name" value="Homodimeric domain of signal transducing histidine kinase"/>
    <property type="match status" value="1"/>
</dbReference>
<keyword evidence="8" id="KW-0808">Transferase</keyword>
<dbReference type="PROSITE" id="PS50110">
    <property type="entry name" value="RESPONSE_REGULATORY"/>
    <property type="match status" value="1"/>
</dbReference>
<protein>
    <recommendedName>
        <fullName evidence="2">histidine kinase</fullName>
        <ecNumber evidence="2">2.7.13.3</ecNumber>
    </recommendedName>
</protein>
<dbReference type="EC" id="2.7.13.3" evidence="2"/>
<name>A0A328ASP7_9CAUL</name>
<dbReference type="Pfam" id="PF00512">
    <property type="entry name" value="HisKA"/>
    <property type="match status" value="1"/>
</dbReference>
<dbReference type="PRINTS" id="PR00344">
    <property type="entry name" value="BCTRLSENSOR"/>
</dbReference>
<dbReference type="Pfam" id="PF00072">
    <property type="entry name" value="Response_reg"/>
    <property type="match status" value="1"/>
</dbReference>
<dbReference type="InterPro" id="IPR003594">
    <property type="entry name" value="HATPase_dom"/>
</dbReference>
<dbReference type="InterPro" id="IPR003661">
    <property type="entry name" value="HisK_dim/P_dom"/>
</dbReference>
<keyword evidence="9" id="KW-1185">Reference proteome</keyword>
<dbReference type="AlphaFoldDB" id="A0A328ASP7"/>
<evidence type="ECO:0000256" key="4">
    <source>
        <dbReference type="PROSITE-ProRule" id="PRU00169"/>
    </source>
</evidence>
<gene>
    <name evidence="8" type="ORF">DJ018_08905</name>
</gene>
<feature type="domain" description="Histidine kinase" evidence="6">
    <location>
        <begin position="321"/>
        <end position="540"/>
    </location>
</feature>
<evidence type="ECO:0000313" key="8">
    <source>
        <dbReference type="EMBL" id="RAK58010.1"/>
    </source>
</evidence>
<dbReference type="EMBL" id="QFYR01000001">
    <property type="protein sequence ID" value="RAK58010.1"/>
    <property type="molecule type" value="Genomic_DNA"/>
</dbReference>
<dbReference type="InterPro" id="IPR004358">
    <property type="entry name" value="Sig_transdc_His_kin-like_C"/>
</dbReference>
<keyword evidence="3 4" id="KW-0597">Phosphoprotein</keyword>
<keyword evidence="8" id="KW-0418">Kinase</keyword>
<keyword evidence="5" id="KW-1133">Transmembrane helix</keyword>
<evidence type="ECO:0000256" key="2">
    <source>
        <dbReference type="ARBA" id="ARBA00012438"/>
    </source>
</evidence>
<organism evidence="8 9">
    <name type="scientific">Phenylobacterium deserti</name>
    <dbReference type="NCBI Taxonomy" id="1914756"/>
    <lineage>
        <taxon>Bacteria</taxon>
        <taxon>Pseudomonadati</taxon>
        <taxon>Pseudomonadota</taxon>
        <taxon>Alphaproteobacteria</taxon>
        <taxon>Caulobacterales</taxon>
        <taxon>Caulobacteraceae</taxon>
        <taxon>Phenylobacterium</taxon>
    </lineage>
</organism>
<dbReference type="InterPro" id="IPR011006">
    <property type="entry name" value="CheY-like_superfamily"/>
</dbReference>
<dbReference type="Gene3D" id="3.40.50.2300">
    <property type="match status" value="1"/>
</dbReference>
<dbReference type="Proteomes" id="UP000249725">
    <property type="component" value="Unassembled WGS sequence"/>
</dbReference>
<evidence type="ECO:0000256" key="5">
    <source>
        <dbReference type="SAM" id="Phobius"/>
    </source>
</evidence>
<keyword evidence="5" id="KW-0812">Transmembrane</keyword>
<evidence type="ECO:0000256" key="1">
    <source>
        <dbReference type="ARBA" id="ARBA00000085"/>
    </source>
</evidence>
<sequence>MRRSLGLFAISSLLPLVILGAGVGTVSLRNQRVAIEHQAQDQAKFAATLIGRELVSDMRRVQMIAQSPALDGGFDRERFQRLASRLIADEPLWRTISVANPGGERLFDVPRPIGGRAGGKVIDPESLHRAVTLARPTVGRIMIGPRGTYAFAVRAPVVRDGSVPFIVSAVVNPTVVGEVLASGGLPRGWSAEVIDDVGNVVARVGPAAAKVGHKADLRSLASRTEAPAFYRFEGADGAAQVATFRPISGTNWTVHVLMPATAYNAPVVRAVSLLTVAVLLSLVLSGVLAVLLARELRQHRTREEAALEGHRMEALGRMTGGVAHDFNNLLTPIIGGMDMLQRRLVDDPKALRIVEGALASAERAKTLVARLLAFARRQTLEPRDVDVADLLGGLTDLLERSVGPNVRVEFEAAPDLPAARVDPAQLELAVLNLAVNARDAMPSGGALRISADQRLADPKTDGLPEGRYVRIAVSDTGQGMDPVTLQRAIEPFFTTKGIGKGTGLGLSMVHGLAAQSGGTLKLYSVPETGTTAEIWLPASPTRPAPQREAEAVRDLRTGRLLLVDDDELVRTSTAELLREHGHIVSEASSASEALKLLRADPQIDVLVTDYAMPGRTGGELLREARLLRPDLPALLITGYAGAAEDVPADVDRLGKPFRRAELLNRVAALLPTVQPAQADSA</sequence>
<proteinExistence type="predicted"/>
<dbReference type="SUPFAM" id="SSF55874">
    <property type="entry name" value="ATPase domain of HSP90 chaperone/DNA topoisomerase II/histidine kinase"/>
    <property type="match status" value="1"/>
</dbReference>
<reference evidence="9" key="1">
    <citation type="submission" date="2018-05" db="EMBL/GenBank/DDBJ databases">
        <authorList>
            <person name="Li X."/>
        </authorList>
    </citation>
    <scope>NUCLEOTIDE SEQUENCE [LARGE SCALE GENOMIC DNA]</scope>
    <source>
        <strain evidence="9">YIM 73061</strain>
    </source>
</reference>
<dbReference type="InterPro" id="IPR036890">
    <property type="entry name" value="HATPase_C_sf"/>
</dbReference>
<accession>A0A328ASP7</accession>
<dbReference type="PANTHER" id="PTHR43065">
    <property type="entry name" value="SENSOR HISTIDINE KINASE"/>
    <property type="match status" value="1"/>
</dbReference>
<dbReference type="PANTHER" id="PTHR43065:SF49">
    <property type="entry name" value="HISTIDINE KINASE"/>
    <property type="match status" value="1"/>
</dbReference>
<dbReference type="InterPro" id="IPR001789">
    <property type="entry name" value="Sig_transdc_resp-reg_receiver"/>
</dbReference>
<evidence type="ECO:0000259" key="7">
    <source>
        <dbReference type="PROSITE" id="PS50110"/>
    </source>
</evidence>
<comment type="caution">
    <text evidence="8">The sequence shown here is derived from an EMBL/GenBank/DDBJ whole genome shotgun (WGS) entry which is preliminary data.</text>
</comment>
<evidence type="ECO:0000259" key="6">
    <source>
        <dbReference type="PROSITE" id="PS50109"/>
    </source>
</evidence>
<dbReference type="SUPFAM" id="SSF52172">
    <property type="entry name" value="CheY-like"/>
    <property type="match status" value="1"/>
</dbReference>
<dbReference type="Pfam" id="PF02518">
    <property type="entry name" value="HATPase_c"/>
    <property type="match status" value="1"/>
</dbReference>
<evidence type="ECO:0000313" key="9">
    <source>
        <dbReference type="Proteomes" id="UP000249725"/>
    </source>
</evidence>
<dbReference type="CDD" id="cd18774">
    <property type="entry name" value="PDC2_HK_sensor"/>
    <property type="match status" value="1"/>
</dbReference>
<feature type="modified residue" description="4-aspartylphosphate" evidence="4">
    <location>
        <position position="609"/>
    </location>
</feature>
<dbReference type="PROSITE" id="PS50109">
    <property type="entry name" value="HIS_KIN"/>
    <property type="match status" value="1"/>
</dbReference>
<dbReference type="InterPro" id="IPR036097">
    <property type="entry name" value="HisK_dim/P_sf"/>
</dbReference>
<dbReference type="Gene3D" id="1.10.287.130">
    <property type="match status" value="1"/>
</dbReference>
<feature type="transmembrane region" description="Helical" evidence="5">
    <location>
        <begin position="270"/>
        <end position="293"/>
    </location>
</feature>
<dbReference type="SMART" id="SM00388">
    <property type="entry name" value="HisKA"/>
    <property type="match status" value="1"/>
</dbReference>
<dbReference type="RefSeq" id="WP_111514460.1">
    <property type="nucleotide sequence ID" value="NZ_QFYR01000001.1"/>
</dbReference>